<feature type="domain" description="Glyoxalase-like" evidence="1">
    <location>
        <begin position="10"/>
        <end position="105"/>
    </location>
</feature>
<dbReference type="AlphaFoldDB" id="A0A975JC41"/>
<organism evidence="2 3">
    <name type="scientific">Sulfitobacter albidus</name>
    <dbReference type="NCBI Taxonomy" id="2829501"/>
    <lineage>
        <taxon>Bacteria</taxon>
        <taxon>Pseudomonadati</taxon>
        <taxon>Pseudomonadota</taxon>
        <taxon>Alphaproteobacteria</taxon>
        <taxon>Rhodobacterales</taxon>
        <taxon>Roseobacteraceae</taxon>
        <taxon>Sulfitobacter</taxon>
    </lineage>
</organism>
<dbReference type="InterPro" id="IPR041581">
    <property type="entry name" value="Glyoxalase_6"/>
</dbReference>
<gene>
    <name evidence="2" type="ORF">KDD17_12345</name>
</gene>
<name>A0A975JC41_9RHOB</name>
<dbReference type="Gene3D" id="3.10.180.10">
    <property type="entry name" value="2,3-Dihydroxybiphenyl 1,2-Dioxygenase, domain 1"/>
    <property type="match status" value="1"/>
</dbReference>
<dbReference type="SUPFAM" id="SSF54593">
    <property type="entry name" value="Glyoxalase/Bleomycin resistance protein/Dihydroxybiphenyl dioxygenase"/>
    <property type="match status" value="1"/>
</dbReference>
<dbReference type="Pfam" id="PF18029">
    <property type="entry name" value="Glyoxalase_6"/>
    <property type="match status" value="1"/>
</dbReference>
<dbReference type="RefSeq" id="WP_212703937.1">
    <property type="nucleotide sequence ID" value="NZ_CP073581.1"/>
</dbReference>
<dbReference type="EMBL" id="CP073581">
    <property type="protein sequence ID" value="QUJ75736.1"/>
    <property type="molecule type" value="Genomic_DNA"/>
</dbReference>
<dbReference type="Proteomes" id="UP000683291">
    <property type="component" value="Chromosome 1"/>
</dbReference>
<dbReference type="InterPro" id="IPR029068">
    <property type="entry name" value="Glyas_Bleomycin-R_OHBP_Dase"/>
</dbReference>
<protein>
    <submittedName>
        <fullName evidence="2">VOC family protein</fullName>
    </submittedName>
</protein>
<reference evidence="2" key="1">
    <citation type="submission" date="2021-04" db="EMBL/GenBank/DDBJ databases">
        <title>Complete genome sequence for Sulfitobacter sp. strain JK7-1.</title>
        <authorList>
            <person name="Park S.-J."/>
        </authorList>
    </citation>
    <scope>NUCLEOTIDE SEQUENCE</scope>
    <source>
        <strain evidence="2">JK7-1</strain>
    </source>
</reference>
<dbReference type="KEGG" id="sual:KDD17_12345"/>
<evidence type="ECO:0000313" key="3">
    <source>
        <dbReference type="Proteomes" id="UP000683291"/>
    </source>
</evidence>
<keyword evidence="3" id="KW-1185">Reference proteome</keyword>
<dbReference type="CDD" id="cd06587">
    <property type="entry name" value="VOC"/>
    <property type="match status" value="1"/>
</dbReference>
<accession>A0A975JC41</accession>
<evidence type="ECO:0000259" key="1">
    <source>
        <dbReference type="Pfam" id="PF18029"/>
    </source>
</evidence>
<proteinExistence type="predicted"/>
<sequence length="110" mass="11660">MAVTAILANLSCTDIDVSAAWYAHLFGREADASPMEGLREWYLGPEAGFQLFAGGAGVGSGTLTLRVTLLDAELLRLGIASAEEIEQGAHTRFLRLKDPDGNLVVLVESA</sequence>
<evidence type="ECO:0000313" key="2">
    <source>
        <dbReference type="EMBL" id="QUJ75736.1"/>
    </source>
</evidence>